<keyword evidence="7 10" id="KW-1133">Transmembrane helix</keyword>
<comment type="similarity">
    <text evidence="9">Belongs to the binding-protein-dependent transport system permease family. LivHM subfamily.</text>
</comment>
<keyword evidence="3" id="KW-1003">Cell membrane</keyword>
<evidence type="ECO:0000256" key="7">
    <source>
        <dbReference type="ARBA" id="ARBA00022989"/>
    </source>
</evidence>
<keyword evidence="12" id="KW-1185">Reference proteome</keyword>
<accession>A0A081BQN8</accession>
<dbReference type="PANTHER" id="PTHR11795:SF371">
    <property type="entry name" value="HIGH-AFFINITY BRANCHED-CHAIN AMINO ACID TRANSPORT SYSTEM PERMEASE PROTEIN LIVH"/>
    <property type="match status" value="1"/>
</dbReference>
<feature type="transmembrane region" description="Helical" evidence="10">
    <location>
        <begin position="97"/>
        <end position="117"/>
    </location>
</feature>
<evidence type="ECO:0000256" key="3">
    <source>
        <dbReference type="ARBA" id="ARBA00022475"/>
    </source>
</evidence>
<dbReference type="GO" id="GO:0015192">
    <property type="term" value="F:L-phenylalanine transmembrane transporter activity"/>
    <property type="evidence" value="ECO:0007669"/>
    <property type="project" value="TreeGrafter"/>
</dbReference>
<dbReference type="PANTHER" id="PTHR11795">
    <property type="entry name" value="BRANCHED-CHAIN AMINO ACID TRANSPORT SYSTEM PERMEASE PROTEIN LIVH"/>
    <property type="match status" value="1"/>
</dbReference>
<proteinExistence type="inferred from homology"/>
<dbReference type="HOGENOM" id="CLU_039929_3_0_0"/>
<reference evidence="11" key="1">
    <citation type="journal article" date="2015" name="PeerJ">
        <title>First genomic representation of candidate bacterial phylum KSB3 points to enhanced environmental sensing as a trigger of wastewater bulking.</title>
        <authorList>
            <person name="Sekiguchi Y."/>
            <person name="Ohashi A."/>
            <person name="Parks D.H."/>
            <person name="Yamauchi T."/>
            <person name="Tyson G.W."/>
            <person name="Hugenholtz P."/>
        </authorList>
    </citation>
    <scope>NUCLEOTIDE SEQUENCE [LARGE SCALE GENOMIC DNA]</scope>
</reference>
<evidence type="ECO:0000256" key="6">
    <source>
        <dbReference type="ARBA" id="ARBA00022970"/>
    </source>
</evidence>
<dbReference type="STRING" id="1499966.U14_04992"/>
<keyword evidence="2" id="KW-0813">Transport</keyword>
<evidence type="ECO:0000313" key="12">
    <source>
        <dbReference type="Proteomes" id="UP000030700"/>
    </source>
</evidence>
<keyword evidence="4" id="KW-0997">Cell inner membrane</keyword>
<feature type="transmembrane region" description="Helical" evidence="10">
    <location>
        <begin position="247"/>
        <end position="267"/>
    </location>
</feature>
<evidence type="ECO:0000256" key="1">
    <source>
        <dbReference type="ARBA" id="ARBA00004651"/>
    </source>
</evidence>
<keyword evidence="6" id="KW-0029">Amino-acid transport</keyword>
<dbReference type="GO" id="GO:0015188">
    <property type="term" value="F:L-isoleucine transmembrane transporter activity"/>
    <property type="evidence" value="ECO:0007669"/>
    <property type="project" value="TreeGrafter"/>
</dbReference>
<sequence>MTFQLFLQHFVNGISLGSLYALIAIGYTMVYGILRLINFAHGDIFMMAIYFAFFGVSMFSLPWYVSFPLAVLLTALLGLSIDQVAYKPLRNAPRISALISAIGVSFLLENLATVIFGGRPKGFNQVTPPMFTKMVNIGGILAQTSMLMIPLITVVLLIALSYLIYRTKQGMAMRAVSKDFETARLMAINVDHIVALTFTIGSTLAAVGGILWALRYPAVYPLMGLIPGLKAFVAAVLGGIGSIPGAMIGGFLLGLMEILLVAFFPDLSGYRDAFAFVILLFILLVKPTGIIGENIAEKV</sequence>
<gene>
    <name evidence="11" type="ORF">U14_04992</name>
</gene>
<feature type="transmembrane region" description="Helical" evidence="10">
    <location>
        <begin position="67"/>
        <end position="85"/>
    </location>
</feature>
<dbReference type="Pfam" id="PF02653">
    <property type="entry name" value="BPD_transp_2"/>
    <property type="match status" value="1"/>
</dbReference>
<evidence type="ECO:0000256" key="10">
    <source>
        <dbReference type="SAM" id="Phobius"/>
    </source>
</evidence>
<dbReference type="AlphaFoldDB" id="A0A081BQN8"/>
<keyword evidence="5 10" id="KW-0812">Transmembrane</keyword>
<dbReference type="EMBL" id="DF820460">
    <property type="protein sequence ID" value="GAK53719.1"/>
    <property type="molecule type" value="Genomic_DNA"/>
</dbReference>
<evidence type="ECO:0000256" key="9">
    <source>
        <dbReference type="ARBA" id="ARBA00037998"/>
    </source>
</evidence>
<feature type="transmembrane region" description="Helical" evidence="10">
    <location>
        <begin position="193"/>
        <end position="214"/>
    </location>
</feature>
<evidence type="ECO:0000256" key="2">
    <source>
        <dbReference type="ARBA" id="ARBA00022448"/>
    </source>
</evidence>
<dbReference type="GO" id="GO:0015190">
    <property type="term" value="F:L-leucine transmembrane transporter activity"/>
    <property type="evidence" value="ECO:0007669"/>
    <property type="project" value="TreeGrafter"/>
</dbReference>
<keyword evidence="8 10" id="KW-0472">Membrane</keyword>
<protein>
    <submittedName>
        <fullName evidence="11">Amino acid/amide ABC transporter membrane protein 1, HAAT family</fullName>
    </submittedName>
</protein>
<evidence type="ECO:0000256" key="8">
    <source>
        <dbReference type="ARBA" id="ARBA00023136"/>
    </source>
</evidence>
<evidence type="ECO:0000256" key="4">
    <source>
        <dbReference type="ARBA" id="ARBA00022519"/>
    </source>
</evidence>
<dbReference type="GO" id="GO:1903806">
    <property type="term" value="P:L-isoleucine import across plasma membrane"/>
    <property type="evidence" value="ECO:0007669"/>
    <property type="project" value="TreeGrafter"/>
</dbReference>
<dbReference type="GO" id="GO:0042941">
    <property type="term" value="P:D-alanine transmembrane transport"/>
    <property type="evidence" value="ECO:0007669"/>
    <property type="project" value="TreeGrafter"/>
</dbReference>
<evidence type="ECO:0000256" key="5">
    <source>
        <dbReference type="ARBA" id="ARBA00022692"/>
    </source>
</evidence>
<dbReference type="InterPro" id="IPR001851">
    <property type="entry name" value="ABC_transp_permease"/>
</dbReference>
<dbReference type="InterPro" id="IPR052157">
    <property type="entry name" value="BCAA_transport_permease"/>
</dbReference>
<comment type="subcellular location">
    <subcellularLocation>
        <location evidence="1">Cell membrane</location>
        <topology evidence="1">Multi-pass membrane protein</topology>
    </subcellularLocation>
</comment>
<feature type="transmembrane region" description="Helical" evidence="10">
    <location>
        <begin position="273"/>
        <end position="292"/>
    </location>
</feature>
<name>A0A081BQN8_9BACT</name>
<feature type="transmembrane region" description="Helical" evidence="10">
    <location>
        <begin position="137"/>
        <end position="165"/>
    </location>
</feature>
<feature type="transmembrane region" description="Helical" evidence="10">
    <location>
        <begin position="220"/>
        <end position="240"/>
    </location>
</feature>
<evidence type="ECO:0000313" key="11">
    <source>
        <dbReference type="EMBL" id="GAK53719.1"/>
    </source>
</evidence>
<dbReference type="CDD" id="cd06582">
    <property type="entry name" value="TM_PBP1_LivH_like"/>
    <property type="match status" value="1"/>
</dbReference>
<dbReference type="GO" id="GO:0005304">
    <property type="term" value="F:L-valine transmembrane transporter activity"/>
    <property type="evidence" value="ECO:0007669"/>
    <property type="project" value="TreeGrafter"/>
</dbReference>
<dbReference type="Proteomes" id="UP000030700">
    <property type="component" value="Unassembled WGS sequence"/>
</dbReference>
<dbReference type="GO" id="GO:0005886">
    <property type="term" value="C:plasma membrane"/>
    <property type="evidence" value="ECO:0007669"/>
    <property type="project" value="UniProtKB-SubCell"/>
</dbReference>
<dbReference type="GO" id="GO:0015808">
    <property type="term" value="P:L-alanine transport"/>
    <property type="evidence" value="ECO:0007669"/>
    <property type="project" value="TreeGrafter"/>
</dbReference>
<organism evidence="11">
    <name type="scientific">Candidatus Moduliflexus flocculans</name>
    <dbReference type="NCBI Taxonomy" id="1499966"/>
    <lineage>
        <taxon>Bacteria</taxon>
        <taxon>Candidatus Moduliflexota</taxon>
        <taxon>Candidatus Moduliflexia</taxon>
        <taxon>Candidatus Moduliflexales</taxon>
        <taxon>Candidatus Moduliflexaceae</taxon>
    </lineage>
</organism>